<evidence type="ECO:0000256" key="3">
    <source>
        <dbReference type="ARBA" id="ARBA00006534"/>
    </source>
</evidence>
<dbReference type="InterPro" id="IPR011811">
    <property type="entry name" value="Peptidase_S51_cyanophycinase"/>
</dbReference>
<evidence type="ECO:0000256" key="4">
    <source>
        <dbReference type="ARBA" id="ARBA00013115"/>
    </source>
</evidence>
<dbReference type="PANTHER" id="PTHR36175:SF1">
    <property type="entry name" value="CYANOPHYCINASE"/>
    <property type="match status" value="1"/>
</dbReference>
<dbReference type="RefSeq" id="WP_089296882.1">
    <property type="nucleotide sequence ID" value="NZ_BOMU01000072.1"/>
</dbReference>
<evidence type="ECO:0000256" key="9">
    <source>
        <dbReference type="PIRSR" id="PIRSR032067-1"/>
    </source>
</evidence>
<dbReference type="InterPro" id="IPR029062">
    <property type="entry name" value="Class_I_gatase-like"/>
</dbReference>
<organism evidence="11 12">
    <name type="scientific">Actinoplanes regularis</name>
    <dbReference type="NCBI Taxonomy" id="52697"/>
    <lineage>
        <taxon>Bacteria</taxon>
        <taxon>Bacillati</taxon>
        <taxon>Actinomycetota</taxon>
        <taxon>Actinomycetes</taxon>
        <taxon>Micromonosporales</taxon>
        <taxon>Micromonosporaceae</taxon>
        <taxon>Actinoplanes</taxon>
    </lineage>
</organism>
<dbReference type="GO" id="GO:0008241">
    <property type="term" value="F:peptidyl-dipeptidase activity"/>
    <property type="evidence" value="ECO:0007669"/>
    <property type="project" value="UniProtKB-EC"/>
</dbReference>
<evidence type="ECO:0000256" key="7">
    <source>
        <dbReference type="ARBA" id="ARBA00022801"/>
    </source>
</evidence>
<keyword evidence="7" id="KW-0378">Hydrolase</keyword>
<dbReference type="PIRSF" id="PIRSF032067">
    <property type="entry name" value="Cyanophycinase"/>
    <property type="match status" value="1"/>
</dbReference>
<feature type="region of interest" description="Disordered" evidence="10">
    <location>
        <begin position="248"/>
        <end position="295"/>
    </location>
</feature>
<comment type="similarity">
    <text evidence="3">Belongs to the peptidase S51 family.</text>
</comment>
<name>A0A239EHI1_9ACTN</name>
<dbReference type="AlphaFoldDB" id="A0A239EHI1"/>
<dbReference type="OrthoDB" id="9799980at2"/>
<feature type="active site" description="Charge relay system" evidence="9">
    <location>
        <position position="165"/>
    </location>
</feature>
<dbReference type="InterPro" id="IPR005320">
    <property type="entry name" value="Peptidase_S51"/>
</dbReference>
<dbReference type="EMBL" id="FZNR01000015">
    <property type="protein sequence ID" value="SNS43352.1"/>
    <property type="molecule type" value="Genomic_DNA"/>
</dbReference>
<reference evidence="11 12" key="1">
    <citation type="submission" date="2017-06" db="EMBL/GenBank/DDBJ databases">
        <authorList>
            <person name="Kim H.J."/>
            <person name="Triplett B.A."/>
        </authorList>
    </citation>
    <scope>NUCLEOTIDE SEQUENCE [LARGE SCALE GENOMIC DNA]</scope>
    <source>
        <strain evidence="11 12">DSM 43151</strain>
    </source>
</reference>
<dbReference type="EC" id="3.4.15.6" evidence="4"/>
<dbReference type="SUPFAM" id="SSF52317">
    <property type="entry name" value="Class I glutamine amidotransferase-like"/>
    <property type="match status" value="1"/>
</dbReference>
<comment type="catalytic activity">
    <reaction evidence="1">
        <text>[L-4-(L-arginin-2-N-yl)aspartate](n) + H2O = [L-4-(L-arginin-2-N-yl)aspartate](n-1) + L-4-(L-arginin-2-N-yl)aspartate</text>
        <dbReference type="Rhea" id="RHEA:12845"/>
        <dbReference type="Rhea" id="RHEA-COMP:13728"/>
        <dbReference type="Rhea" id="RHEA-COMP:13734"/>
        <dbReference type="ChEBI" id="CHEBI:15377"/>
        <dbReference type="ChEBI" id="CHEBI:137986"/>
        <dbReference type="ChEBI" id="CHEBI:137991"/>
        <dbReference type="EC" id="3.4.15.6"/>
    </reaction>
</comment>
<dbReference type="CDD" id="cd03145">
    <property type="entry name" value="GAT1_cyanophycinase"/>
    <property type="match status" value="1"/>
</dbReference>
<evidence type="ECO:0000313" key="11">
    <source>
        <dbReference type="EMBL" id="SNS43352.1"/>
    </source>
</evidence>
<feature type="compositionally biased region" description="Basic and acidic residues" evidence="10">
    <location>
        <begin position="254"/>
        <end position="265"/>
    </location>
</feature>
<dbReference type="NCBIfam" id="TIGR02069">
    <property type="entry name" value="cyanophycinase"/>
    <property type="match status" value="1"/>
</dbReference>
<feature type="active site" description="Charge relay system" evidence="9">
    <location>
        <position position="192"/>
    </location>
</feature>
<comment type="function">
    <text evidence="2">Exopeptidase that catalyzes the hydrolytic cleavage of multi-L-arginyl-poly-L-aspartic acid (cyanophycin; a water-insoluble reserve polymer) into aspartate-arginine dipeptides.</text>
</comment>
<dbReference type="GO" id="GO:0008236">
    <property type="term" value="F:serine-type peptidase activity"/>
    <property type="evidence" value="ECO:0007669"/>
    <property type="project" value="UniProtKB-KW"/>
</dbReference>
<evidence type="ECO:0000256" key="2">
    <source>
        <dbReference type="ARBA" id="ARBA00002039"/>
    </source>
</evidence>
<accession>A0A239EHI1</accession>
<evidence type="ECO:0000313" key="12">
    <source>
        <dbReference type="Proteomes" id="UP000198415"/>
    </source>
</evidence>
<feature type="active site" description="Charge relay system" evidence="9">
    <location>
        <position position="124"/>
    </location>
</feature>
<dbReference type="PANTHER" id="PTHR36175">
    <property type="entry name" value="CYANOPHYCINASE"/>
    <property type="match status" value="1"/>
</dbReference>
<dbReference type="Pfam" id="PF03575">
    <property type="entry name" value="Peptidase_S51"/>
    <property type="match status" value="1"/>
</dbReference>
<evidence type="ECO:0000256" key="1">
    <source>
        <dbReference type="ARBA" id="ARBA00001092"/>
    </source>
</evidence>
<gene>
    <name evidence="11" type="ORF">SAMN06264365_115153</name>
</gene>
<protein>
    <recommendedName>
        <fullName evidence="5">Cyanophycinase</fullName>
        <ecNumber evidence="4">3.4.15.6</ecNumber>
    </recommendedName>
</protein>
<evidence type="ECO:0000256" key="5">
    <source>
        <dbReference type="ARBA" id="ARBA00015719"/>
    </source>
</evidence>
<sequence>MEARLLIIGGAAGPGLLVRFVELAGARAARIVVIATASEAPETAEAFYARTFTSLGAGSVRALRLSTRAEANDPGAADVLRDATGVFFTGGDQERITAVLGGTATDSLLQELVTDGSVVLGGTSAGAAMMSATMIVDGDGPGVTAASVRTGPGLEFLPGVLIDQHFAQRGRLNRLLSAVALYPHELGLGIDEDTAILTHGDRFEVLGSGAVTVVDAGAATDIRVPASGPIALAGARIHVLPAGHTFHLTGRRPGIGDHSNEDRESAPPARPQRVPVPAGGGGPAPAGRADRPGDL</sequence>
<keyword evidence="6" id="KW-0645">Protease</keyword>
<dbReference type="Proteomes" id="UP000198415">
    <property type="component" value="Unassembled WGS sequence"/>
</dbReference>
<evidence type="ECO:0000256" key="10">
    <source>
        <dbReference type="SAM" id="MobiDB-lite"/>
    </source>
</evidence>
<keyword evidence="12" id="KW-1185">Reference proteome</keyword>
<proteinExistence type="inferred from homology"/>
<dbReference type="Gene3D" id="3.40.50.880">
    <property type="match status" value="1"/>
</dbReference>
<evidence type="ECO:0000256" key="8">
    <source>
        <dbReference type="ARBA" id="ARBA00022825"/>
    </source>
</evidence>
<dbReference type="GO" id="GO:0006508">
    <property type="term" value="P:proteolysis"/>
    <property type="evidence" value="ECO:0007669"/>
    <property type="project" value="UniProtKB-KW"/>
</dbReference>
<evidence type="ECO:0000256" key="6">
    <source>
        <dbReference type="ARBA" id="ARBA00022670"/>
    </source>
</evidence>
<keyword evidence="8" id="KW-0720">Serine protease</keyword>